<feature type="region of interest" description="Disordered" evidence="2">
    <location>
        <begin position="266"/>
        <end position="297"/>
    </location>
</feature>
<dbReference type="HOGENOM" id="CLU_550384_0_0_1"/>
<dbReference type="GeneID" id="17294200"/>
<reference evidence="5 7" key="1">
    <citation type="journal article" date="2012" name="Nature">
        <title>Algal genomes reveal evolutionary mosaicism and the fate of nucleomorphs.</title>
        <authorList>
            <consortium name="DOE Joint Genome Institute"/>
            <person name="Curtis B.A."/>
            <person name="Tanifuji G."/>
            <person name="Burki F."/>
            <person name="Gruber A."/>
            <person name="Irimia M."/>
            <person name="Maruyama S."/>
            <person name="Arias M.C."/>
            <person name="Ball S.G."/>
            <person name="Gile G.H."/>
            <person name="Hirakawa Y."/>
            <person name="Hopkins J.F."/>
            <person name="Kuo A."/>
            <person name="Rensing S.A."/>
            <person name="Schmutz J."/>
            <person name="Symeonidi A."/>
            <person name="Elias M."/>
            <person name="Eveleigh R.J."/>
            <person name="Herman E.K."/>
            <person name="Klute M.J."/>
            <person name="Nakayama T."/>
            <person name="Obornik M."/>
            <person name="Reyes-Prieto A."/>
            <person name="Armbrust E.V."/>
            <person name="Aves S.J."/>
            <person name="Beiko R.G."/>
            <person name="Coutinho P."/>
            <person name="Dacks J.B."/>
            <person name="Durnford D.G."/>
            <person name="Fast N.M."/>
            <person name="Green B.R."/>
            <person name="Grisdale C.J."/>
            <person name="Hempel F."/>
            <person name="Henrissat B."/>
            <person name="Hoppner M.P."/>
            <person name="Ishida K."/>
            <person name="Kim E."/>
            <person name="Koreny L."/>
            <person name="Kroth P.G."/>
            <person name="Liu Y."/>
            <person name="Malik S.B."/>
            <person name="Maier U.G."/>
            <person name="McRose D."/>
            <person name="Mock T."/>
            <person name="Neilson J.A."/>
            <person name="Onodera N.T."/>
            <person name="Poole A.M."/>
            <person name="Pritham E.J."/>
            <person name="Richards T.A."/>
            <person name="Rocap G."/>
            <person name="Roy S.W."/>
            <person name="Sarai C."/>
            <person name="Schaack S."/>
            <person name="Shirato S."/>
            <person name="Slamovits C.H."/>
            <person name="Spencer D.F."/>
            <person name="Suzuki S."/>
            <person name="Worden A.Z."/>
            <person name="Zauner S."/>
            <person name="Barry K."/>
            <person name="Bell C."/>
            <person name="Bharti A.K."/>
            <person name="Crow J.A."/>
            <person name="Grimwood J."/>
            <person name="Kramer R."/>
            <person name="Lindquist E."/>
            <person name="Lucas S."/>
            <person name="Salamov A."/>
            <person name="McFadden G.I."/>
            <person name="Lane C.E."/>
            <person name="Keeling P.J."/>
            <person name="Gray M.W."/>
            <person name="Grigoriev I.V."/>
            <person name="Archibald J.M."/>
        </authorList>
    </citation>
    <scope>NUCLEOTIDE SEQUENCE</scope>
    <source>
        <strain evidence="5 7">CCMP2712</strain>
    </source>
</reference>
<dbReference type="InterPro" id="IPR012677">
    <property type="entry name" value="Nucleotide-bd_a/b_plait_sf"/>
</dbReference>
<dbReference type="RefSeq" id="XP_005824409.1">
    <property type="nucleotide sequence ID" value="XM_005824352.1"/>
</dbReference>
<feature type="compositionally biased region" description="Basic and acidic residues" evidence="2">
    <location>
        <begin position="1"/>
        <end position="16"/>
    </location>
</feature>
<dbReference type="Pfam" id="PF00076">
    <property type="entry name" value="RRM_1"/>
    <property type="match status" value="1"/>
</dbReference>
<feature type="region of interest" description="Disordered" evidence="2">
    <location>
        <begin position="319"/>
        <end position="412"/>
    </location>
</feature>
<dbReference type="PaxDb" id="55529-EKX37429"/>
<dbReference type="EMBL" id="JH993059">
    <property type="protein sequence ID" value="EKX37429.1"/>
    <property type="molecule type" value="Genomic_DNA"/>
</dbReference>
<sequence>MGEAFERRCRKEREFSAGKAPTQPVDGAANISQYENEGKVKEVTASGYDQGGARPQSKKWIKGIGSIDSPKDPSSEKESGDIEAPNLSSADRAGSELSFAVGATSKKWIKGIGAVSQAGGQGSEATATPELATSRKESDDSVVKAPVAPLKVAPQSKKWIKGVGAIEVADNYARAGSPAEFESPYVEERGRASFCVTNLDPSVTEDNLWKLFKQAGPVGSLKIMPKREGKVRDLSSTIGFVNFLDSTLLRKCREVCKALNNSKPSWNNGSQILVNEQVNDGPGGGGKPRETAEQKQERLAKLREEFPWLPRENPASVVEAWSKRETREGREKRMTDKQKMELLFGSEAHSATSNREEESESDKDVPRKHRRGRDESDSGDEGRPRKQAKADSGSEEQNGWATLEGWNNSWSDEDAEERIVRESLDDWRVGRTLISRMGWDGERGLGKHKQGHSHAIVVRGRHPSTQDLKEQKKRRGVKEDQVSRVNIAEIILSQHR</sequence>
<feature type="domain" description="G-patch" evidence="4">
    <location>
        <begin position="426"/>
        <end position="482"/>
    </location>
</feature>
<dbReference type="PROSITE" id="PS50102">
    <property type="entry name" value="RRM"/>
    <property type="match status" value="1"/>
</dbReference>
<dbReference type="PROSITE" id="PS50174">
    <property type="entry name" value="G_PATCH"/>
    <property type="match status" value="1"/>
</dbReference>
<feature type="compositionally biased region" description="Basic and acidic residues" evidence="2">
    <location>
        <begin position="287"/>
        <end position="297"/>
    </location>
</feature>
<reference evidence="6" key="3">
    <citation type="submission" date="2015-06" db="UniProtKB">
        <authorList>
            <consortium name="EnsemblProtists"/>
        </authorList>
    </citation>
    <scope>IDENTIFICATION</scope>
</reference>
<evidence type="ECO:0000259" key="4">
    <source>
        <dbReference type="PROSITE" id="PS50174"/>
    </source>
</evidence>
<dbReference type="EnsemblProtists" id="EKX37429">
    <property type="protein sequence ID" value="EKX37429"/>
    <property type="gene ID" value="GUITHDRAFT_116390"/>
</dbReference>
<dbReference type="AlphaFoldDB" id="L1INE9"/>
<dbReference type="InterPro" id="IPR035979">
    <property type="entry name" value="RBD_domain_sf"/>
</dbReference>
<feature type="region of interest" description="Disordered" evidence="2">
    <location>
        <begin position="116"/>
        <end position="140"/>
    </location>
</feature>
<dbReference type="OrthoDB" id="10676904at2759"/>
<keyword evidence="1" id="KW-0694">RNA-binding</keyword>
<dbReference type="InterPro" id="IPR000504">
    <property type="entry name" value="RRM_dom"/>
</dbReference>
<feature type="compositionally biased region" description="Polar residues" evidence="2">
    <location>
        <begin position="266"/>
        <end position="278"/>
    </location>
</feature>
<dbReference type="GO" id="GO:0003723">
    <property type="term" value="F:RNA binding"/>
    <property type="evidence" value="ECO:0007669"/>
    <property type="project" value="UniProtKB-UniRule"/>
</dbReference>
<dbReference type="KEGG" id="gtt:GUITHDRAFT_116390"/>
<feature type="compositionally biased region" description="Basic and acidic residues" evidence="2">
    <location>
        <begin position="69"/>
        <end position="80"/>
    </location>
</feature>
<feature type="region of interest" description="Disordered" evidence="2">
    <location>
        <begin position="1"/>
        <end position="93"/>
    </location>
</feature>
<feature type="domain" description="RRM" evidence="3">
    <location>
        <begin position="192"/>
        <end position="279"/>
    </location>
</feature>
<dbReference type="SMART" id="SM00360">
    <property type="entry name" value="RRM"/>
    <property type="match status" value="1"/>
</dbReference>
<evidence type="ECO:0000256" key="1">
    <source>
        <dbReference type="PROSITE-ProRule" id="PRU00176"/>
    </source>
</evidence>
<feature type="compositionally biased region" description="Basic and acidic residues" evidence="2">
    <location>
        <begin position="372"/>
        <end position="384"/>
    </location>
</feature>
<dbReference type="SUPFAM" id="SSF54928">
    <property type="entry name" value="RNA-binding domain, RBD"/>
    <property type="match status" value="1"/>
</dbReference>
<accession>L1INE9</accession>
<dbReference type="Gene3D" id="3.30.70.330">
    <property type="match status" value="1"/>
</dbReference>
<name>L1INE9_GUITC</name>
<feature type="compositionally biased region" description="Basic and acidic residues" evidence="2">
    <location>
        <begin position="321"/>
        <end position="340"/>
    </location>
</feature>
<feature type="compositionally biased region" description="Polar residues" evidence="2">
    <location>
        <begin position="395"/>
        <end position="410"/>
    </location>
</feature>
<evidence type="ECO:0000259" key="3">
    <source>
        <dbReference type="PROSITE" id="PS50102"/>
    </source>
</evidence>
<evidence type="ECO:0000256" key="2">
    <source>
        <dbReference type="SAM" id="MobiDB-lite"/>
    </source>
</evidence>
<dbReference type="CDD" id="cd00590">
    <property type="entry name" value="RRM_SF"/>
    <property type="match status" value="1"/>
</dbReference>
<keyword evidence="7" id="KW-1185">Reference proteome</keyword>
<reference evidence="7" key="2">
    <citation type="submission" date="2012-11" db="EMBL/GenBank/DDBJ databases">
        <authorList>
            <person name="Kuo A."/>
            <person name="Curtis B.A."/>
            <person name="Tanifuji G."/>
            <person name="Burki F."/>
            <person name="Gruber A."/>
            <person name="Irimia M."/>
            <person name="Maruyama S."/>
            <person name="Arias M.C."/>
            <person name="Ball S.G."/>
            <person name="Gile G.H."/>
            <person name="Hirakawa Y."/>
            <person name="Hopkins J.F."/>
            <person name="Rensing S.A."/>
            <person name="Schmutz J."/>
            <person name="Symeonidi A."/>
            <person name="Elias M."/>
            <person name="Eveleigh R.J."/>
            <person name="Herman E.K."/>
            <person name="Klute M.J."/>
            <person name="Nakayama T."/>
            <person name="Obornik M."/>
            <person name="Reyes-Prieto A."/>
            <person name="Armbrust E.V."/>
            <person name="Aves S.J."/>
            <person name="Beiko R.G."/>
            <person name="Coutinho P."/>
            <person name="Dacks J.B."/>
            <person name="Durnford D.G."/>
            <person name="Fast N.M."/>
            <person name="Green B.R."/>
            <person name="Grisdale C."/>
            <person name="Hempe F."/>
            <person name="Henrissat B."/>
            <person name="Hoppner M.P."/>
            <person name="Ishida K.-I."/>
            <person name="Kim E."/>
            <person name="Koreny L."/>
            <person name="Kroth P.G."/>
            <person name="Liu Y."/>
            <person name="Malik S.-B."/>
            <person name="Maier U.G."/>
            <person name="McRose D."/>
            <person name="Mock T."/>
            <person name="Neilson J.A."/>
            <person name="Onodera N.T."/>
            <person name="Poole A.M."/>
            <person name="Pritham E.J."/>
            <person name="Richards T.A."/>
            <person name="Rocap G."/>
            <person name="Roy S.W."/>
            <person name="Sarai C."/>
            <person name="Schaack S."/>
            <person name="Shirato S."/>
            <person name="Slamovits C.H."/>
            <person name="Spencer D.F."/>
            <person name="Suzuki S."/>
            <person name="Worden A.Z."/>
            <person name="Zauner S."/>
            <person name="Barry K."/>
            <person name="Bell C."/>
            <person name="Bharti A.K."/>
            <person name="Crow J.A."/>
            <person name="Grimwood J."/>
            <person name="Kramer R."/>
            <person name="Lindquist E."/>
            <person name="Lucas S."/>
            <person name="Salamov A."/>
            <person name="McFadden G.I."/>
            <person name="Lane C.E."/>
            <person name="Keeling P.J."/>
            <person name="Gray M.W."/>
            <person name="Grigoriev I.V."/>
            <person name="Archibald J.M."/>
        </authorList>
    </citation>
    <scope>NUCLEOTIDE SEQUENCE</scope>
    <source>
        <strain evidence="7">CCMP2712</strain>
    </source>
</reference>
<gene>
    <name evidence="5" type="ORF">GUITHDRAFT_116390</name>
</gene>
<dbReference type="InterPro" id="IPR000467">
    <property type="entry name" value="G_patch_dom"/>
</dbReference>
<evidence type="ECO:0000313" key="6">
    <source>
        <dbReference type="EnsemblProtists" id="EKX37429"/>
    </source>
</evidence>
<evidence type="ECO:0008006" key="8">
    <source>
        <dbReference type="Google" id="ProtNLM"/>
    </source>
</evidence>
<proteinExistence type="predicted"/>
<evidence type="ECO:0000313" key="7">
    <source>
        <dbReference type="Proteomes" id="UP000011087"/>
    </source>
</evidence>
<dbReference type="Pfam" id="PF01585">
    <property type="entry name" value="G-patch"/>
    <property type="match status" value="1"/>
</dbReference>
<evidence type="ECO:0000313" key="5">
    <source>
        <dbReference type="EMBL" id="EKX37429.1"/>
    </source>
</evidence>
<organism evidence="5">
    <name type="scientific">Guillardia theta (strain CCMP2712)</name>
    <name type="common">Cryptophyte</name>
    <dbReference type="NCBI Taxonomy" id="905079"/>
    <lineage>
        <taxon>Eukaryota</taxon>
        <taxon>Cryptophyceae</taxon>
        <taxon>Pyrenomonadales</taxon>
        <taxon>Geminigeraceae</taxon>
        <taxon>Guillardia</taxon>
    </lineage>
</organism>
<dbReference type="Proteomes" id="UP000011087">
    <property type="component" value="Unassembled WGS sequence"/>
</dbReference>
<protein>
    <recommendedName>
        <fullName evidence="8">G-patch domain-containing protein</fullName>
    </recommendedName>
</protein>